<dbReference type="InterPro" id="IPR007219">
    <property type="entry name" value="XnlR_reg_dom"/>
</dbReference>
<keyword evidence="9" id="KW-1185">Reference proteome</keyword>
<dbReference type="GO" id="GO:0008270">
    <property type="term" value="F:zinc ion binding"/>
    <property type="evidence" value="ECO:0007669"/>
    <property type="project" value="InterPro"/>
</dbReference>
<dbReference type="CDD" id="cd12148">
    <property type="entry name" value="fungal_TF_MHR"/>
    <property type="match status" value="1"/>
</dbReference>
<accession>A0A261XXV7</accession>
<dbReference type="GO" id="GO:0000981">
    <property type="term" value="F:DNA-binding transcription factor activity, RNA polymerase II-specific"/>
    <property type="evidence" value="ECO:0007669"/>
    <property type="project" value="InterPro"/>
</dbReference>
<evidence type="ECO:0000313" key="9">
    <source>
        <dbReference type="Proteomes" id="UP000242875"/>
    </source>
</evidence>
<sequence length="832" mass="92917">MSGEPQGSSSVAPRITRAHRRGTGGTAGLYEEDPPADNAETLKQSKVVLSCLRCRTKKAKCSHEMPACSRCVKGNYDCIYPTVPPKLSELSTSINLAKAALTTLEARIAAIEARNATKQGLDSSEADQDKVHSAHSNLSGGTLLDSQESTHSSSRLSCNGSLQGLEGELMTNDPYHRARHHSSQPSLPSVHVHDRARKSADRSHETSSSEGGKMTANDATVFKMRREKHAGLTLPWAVHSTGKGLTIETSVQNMSDLSSIIYQLRNQLRSKLDVHDSDGDADATAFDDEESANSGKSSLIGDLPTQEQLKSEIASCVESDNITMNPATSPHQYWTDHDVPNDSHNLSITSIITDILIDSFFNHPCCYAPLPVLDKPSFISRYHSNDDQICPHQMLIYGICAPAAIYSARRHPTSSLLPQVDDSKASIELANAFYHAGIQLLDNAFDDSHIDVILSIFYLGFFHNNIHSAPYVWTVRMTLAVRMAFDLNLHSESKYAENYLDPEANMQARRLFWAIYDHSLWVAISTGGKSVIPRHSVTVELPYPRHPVDIMHFDPVDDQETILNQKVRLTRLFFYHHIRLMCIYEDLQAARLEHDASAKTTEQLHSSLDEWFEALPACFQTTDRKDMSHFHLTLTVWLHVHHHLAFVWLYQHYLLDTSNENRDLHQLALATAVWAAQGIVGKTANLVQTGSDCHYSIHAVIFASWVFEKLIRGIRQGILHDGDLASPPRSPAWKDRERSRTSSPSLRSPSNSPFTPLRLDANHFKKVAIKSIQANIWTVEHAHSTMDGWSLYVNFLHMLQDRADKLLKGETSDISQRGWDACYTGLQDMGIA</sequence>
<evidence type="ECO:0000256" key="6">
    <source>
        <dbReference type="SAM" id="MobiDB-lite"/>
    </source>
</evidence>
<dbReference type="SMART" id="SM00066">
    <property type="entry name" value="GAL4"/>
    <property type="match status" value="1"/>
</dbReference>
<feature type="compositionally biased region" description="Polar residues" evidence="6">
    <location>
        <begin position="134"/>
        <end position="162"/>
    </location>
</feature>
<feature type="region of interest" description="Disordered" evidence="6">
    <location>
        <begin position="726"/>
        <end position="754"/>
    </location>
</feature>
<dbReference type="GO" id="GO:0003677">
    <property type="term" value="F:DNA binding"/>
    <property type="evidence" value="ECO:0007669"/>
    <property type="project" value="InterPro"/>
</dbReference>
<dbReference type="Proteomes" id="UP000242875">
    <property type="component" value="Unassembled WGS sequence"/>
</dbReference>
<feature type="region of interest" description="Disordered" evidence="6">
    <location>
        <begin position="274"/>
        <end position="302"/>
    </location>
</feature>
<name>A0A261XXV7_9FUNG</name>
<feature type="compositionally biased region" description="Polar residues" evidence="6">
    <location>
        <begin position="1"/>
        <end position="11"/>
    </location>
</feature>
<comment type="subcellular location">
    <subcellularLocation>
        <location evidence="1">Nucleus</location>
    </subcellularLocation>
</comment>
<gene>
    <name evidence="8" type="ORF">BZG36_03784</name>
</gene>
<protein>
    <recommendedName>
        <fullName evidence="7">Zn(2)-C6 fungal-type domain-containing protein</fullName>
    </recommendedName>
</protein>
<evidence type="ECO:0000256" key="5">
    <source>
        <dbReference type="ARBA" id="ARBA00023242"/>
    </source>
</evidence>
<evidence type="ECO:0000256" key="4">
    <source>
        <dbReference type="ARBA" id="ARBA00023163"/>
    </source>
</evidence>
<dbReference type="Pfam" id="PF04082">
    <property type="entry name" value="Fungal_trans"/>
    <property type="match status" value="1"/>
</dbReference>
<dbReference type="SUPFAM" id="SSF57701">
    <property type="entry name" value="Zn2/Cys6 DNA-binding domain"/>
    <property type="match status" value="1"/>
</dbReference>
<dbReference type="PANTHER" id="PTHR47338:SF5">
    <property type="entry name" value="ZN(II)2CYS6 TRANSCRIPTION FACTOR (EUROFUNG)"/>
    <property type="match status" value="1"/>
</dbReference>
<comment type="caution">
    <text evidence="8">The sequence shown here is derived from an EMBL/GenBank/DDBJ whole genome shotgun (WGS) entry which is preliminary data.</text>
</comment>
<proteinExistence type="predicted"/>
<keyword evidence="2" id="KW-0479">Metal-binding</keyword>
<dbReference type="PROSITE" id="PS50048">
    <property type="entry name" value="ZN2_CY6_FUNGAL_2"/>
    <property type="match status" value="1"/>
</dbReference>
<dbReference type="Gene3D" id="4.10.240.10">
    <property type="entry name" value="Zn(2)-C6 fungal-type DNA-binding domain"/>
    <property type="match status" value="1"/>
</dbReference>
<dbReference type="InterPro" id="IPR036864">
    <property type="entry name" value="Zn2-C6_fun-type_DNA-bd_sf"/>
</dbReference>
<dbReference type="EMBL" id="MVBO01000107">
    <property type="protein sequence ID" value="OZJ03064.1"/>
    <property type="molecule type" value="Genomic_DNA"/>
</dbReference>
<evidence type="ECO:0000259" key="7">
    <source>
        <dbReference type="PROSITE" id="PS50048"/>
    </source>
</evidence>
<reference evidence="8 9" key="1">
    <citation type="journal article" date="2017" name="Mycologia">
        <title>Bifiguratus adelaidae, gen. et sp. nov., a new member of Mucoromycotina in endophytic and soil-dwelling habitats.</title>
        <authorList>
            <person name="Torres-Cruz T.J."/>
            <person name="Billingsley Tobias T.L."/>
            <person name="Almatruk M."/>
            <person name="Hesse C."/>
            <person name="Kuske C.R."/>
            <person name="Desiro A."/>
            <person name="Benucci G.M."/>
            <person name="Bonito G."/>
            <person name="Stajich J.E."/>
            <person name="Dunlap C."/>
            <person name="Arnold A.E."/>
            <person name="Porras-Alfaro A."/>
        </authorList>
    </citation>
    <scope>NUCLEOTIDE SEQUENCE [LARGE SCALE GENOMIC DNA]</scope>
    <source>
        <strain evidence="8 9">AZ0501</strain>
    </source>
</reference>
<feature type="region of interest" description="Disordered" evidence="6">
    <location>
        <begin position="118"/>
        <end position="217"/>
    </location>
</feature>
<dbReference type="PANTHER" id="PTHR47338">
    <property type="entry name" value="ZN(II)2CYS6 TRANSCRIPTION FACTOR (EUROFUNG)-RELATED"/>
    <property type="match status" value="1"/>
</dbReference>
<dbReference type="Pfam" id="PF00172">
    <property type="entry name" value="Zn_clus"/>
    <property type="match status" value="1"/>
</dbReference>
<keyword evidence="3" id="KW-0805">Transcription regulation</keyword>
<organism evidence="8 9">
    <name type="scientific">Bifiguratus adelaidae</name>
    <dbReference type="NCBI Taxonomy" id="1938954"/>
    <lineage>
        <taxon>Eukaryota</taxon>
        <taxon>Fungi</taxon>
        <taxon>Fungi incertae sedis</taxon>
        <taxon>Mucoromycota</taxon>
        <taxon>Mucoromycotina</taxon>
        <taxon>Endogonomycetes</taxon>
        <taxon>Endogonales</taxon>
        <taxon>Endogonales incertae sedis</taxon>
        <taxon>Bifiguratus</taxon>
    </lineage>
</organism>
<evidence type="ECO:0000256" key="2">
    <source>
        <dbReference type="ARBA" id="ARBA00022723"/>
    </source>
</evidence>
<dbReference type="InterPro" id="IPR050815">
    <property type="entry name" value="TF_fung"/>
</dbReference>
<dbReference type="GO" id="GO:0005634">
    <property type="term" value="C:nucleus"/>
    <property type="evidence" value="ECO:0007669"/>
    <property type="project" value="UniProtKB-SubCell"/>
</dbReference>
<dbReference type="CDD" id="cd00067">
    <property type="entry name" value="GAL4"/>
    <property type="match status" value="1"/>
</dbReference>
<evidence type="ECO:0000256" key="3">
    <source>
        <dbReference type="ARBA" id="ARBA00023015"/>
    </source>
</evidence>
<dbReference type="InterPro" id="IPR001138">
    <property type="entry name" value="Zn2Cys6_DnaBD"/>
</dbReference>
<evidence type="ECO:0000256" key="1">
    <source>
        <dbReference type="ARBA" id="ARBA00004123"/>
    </source>
</evidence>
<keyword evidence="5" id="KW-0539">Nucleus</keyword>
<evidence type="ECO:0000313" key="8">
    <source>
        <dbReference type="EMBL" id="OZJ03064.1"/>
    </source>
</evidence>
<dbReference type="GO" id="GO:0006351">
    <property type="term" value="P:DNA-templated transcription"/>
    <property type="evidence" value="ECO:0007669"/>
    <property type="project" value="InterPro"/>
</dbReference>
<feature type="compositionally biased region" description="Acidic residues" evidence="6">
    <location>
        <begin position="279"/>
        <end position="291"/>
    </location>
</feature>
<dbReference type="PROSITE" id="PS00463">
    <property type="entry name" value="ZN2_CY6_FUNGAL_1"/>
    <property type="match status" value="1"/>
</dbReference>
<dbReference type="OrthoDB" id="39175at2759"/>
<feature type="domain" description="Zn(2)-C6 fungal-type" evidence="7">
    <location>
        <begin position="50"/>
        <end position="80"/>
    </location>
</feature>
<feature type="compositionally biased region" description="Basic and acidic residues" evidence="6">
    <location>
        <begin position="191"/>
        <end position="207"/>
    </location>
</feature>
<feature type="compositionally biased region" description="Low complexity" evidence="6">
    <location>
        <begin position="741"/>
        <end position="753"/>
    </location>
</feature>
<dbReference type="AlphaFoldDB" id="A0A261XXV7"/>
<feature type="region of interest" description="Disordered" evidence="6">
    <location>
        <begin position="1"/>
        <end position="37"/>
    </location>
</feature>
<keyword evidence="4" id="KW-0804">Transcription</keyword>